<evidence type="ECO:0000313" key="2">
    <source>
        <dbReference type="EMBL" id="RVU90835.1"/>
    </source>
</evidence>
<keyword evidence="3" id="KW-1185">Reference proteome</keyword>
<comment type="caution">
    <text evidence="2">The sequence shown here is derived from an EMBL/GenBank/DDBJ whole genome shotgun (WGS) entry which is preliminary data.</text>
</comment>
<dbReference type="AlphaFoldDB" id="A0A437UB80"/>
<sequence>MVYFDEFLEIVTSESLYGKPNLCQGDLIIPFINLAISNHQLNLSDELKYLNYSYVVCKNVVQVKLNGSLIYENNGVNFKTYGFVYLSGSDFFIRKEVVEFSILCENKFLRTLDYTLLSNSQWEINVLDKNILKDFLTPDSLILQTLRNNK</sequence>
<dbReference type="RefSeq" id="WP_127823339.1">
    <property type="nucleotide sequence ID" value="NZ_RQSM01000003.1"/>
</dbReference>
<reference evidence="2" key="1">
    <citation type="submission" date="2018-12" db="EMBL/GenBank/DDBJ databases">
        <title>Draft genome sequence of Flaovobacterium columnare ARS1 isolated from channel catfish in Alabama.</title>
        <authorList>
            <person name="Cai W."/>
            <person name="Arias C."/>
        </authorList>
    </citation>
    <scope>NUCLEOTIDE SEQUENCE [LARGE SCALE GENOMIC DNA]</scope>
    <source>
        <strain evidence="2">ARS1</strain>
    </source>
</reference>
<protein>
    <submittedName>
        <fullName evidence="2">Uncharacterized protein</fullName>
    </submittedName>
</protein>
<evidence type="ECO:0000313" key="1">
    <source>
        <dbReference type="EMBL" id="RVU90829.1"/>
    </source>
</evidence>
<dbReference type="EMBL" id="RQSM01000003">
    <property type="protein sequence ID" value="RVU90835.1"/>
    <property type="molecule type" value="Genomic_DNA"/>
</dbReference>
<accession>A0A437UB80</accession>
<gene>
    <name evidence="1" type="ORF">EH230_07910</name>
    <name evidence="2" type="ORF">EH230_07940</name>
</gene>
<organism evidence="2 3">
    <name type="scientific">Flavobacterium columnare</name>
    <dbReference type="NCBI Taxonomy" id="996"/>
    <lineage>
        <taxon>Bacteria</taxon>
        <taxon>Pseudomonadati</taxon>
        <taxon>Bacteroidota</taxon>
        <taxon>Flavobacteriia</taxon>
        <taxon>Flavobacteriales</taxon>
        <taxon>Flavobacteriaceae</taxon>
        <taxon>Flavobacterium</taxon>
    </lineage>
</organism>
<name>A0A437UB80_9FLAO</name>
<dbReference type="Proteomes" id="UP000288951">
    <property type="component" value="Unassembled WGS sequence"/>
</dbReference>
<dbReference type="EMBL" id="RQSM01000003">
    <property type="protein sequence ID" value="RVU90829.1"/>
    <property type="molecule type" value="Genomic_DNA"/>
</dbReference>
<proteinExistence type="predicted"/>
<evidence type="ECO:0000313" key="3">
    <source>
        <dbReference type="Proteomes" id="UP000288951"/>
    </source>
</evidence>
<dbReference type="OrthoDB" id="1252144at2"/>